<dbReference type="Gene3D" id="3.40.50.1110">
    <property type="entry name" value="SGNH hydrolase"/>
    <property type="match status" value="1"/>
</dbReference>
<dbReference type="EMBL" id="SMFL01000007">
    <property type="protein sequence ID" value="TDE13363.1"/>
    <property type="molecule type" value="Genomic_DNA"/>
</dbReference>
<evidence type="ECO:0000313" key="3">
    <source>
        <dbReference type="Proteomes" id="UP000294850"/>
    </source>
</evidence>
<dbReference type="PANTHER" id="PTHR30383:SF5">
    <property type="entry name" value="SGNH HYDROLASE-TYPE ESTERASE DOMAIN-CONTAINING PROTEIN"/>
    <property type="match status" value="1"/>
</dbReference>
<accession>A0A4R5DRE0</accession>
<dbReference type="Pfam" id="PF13472">
    <property type="entry name" value="Lipase_GDSL_2"/>
    <property type="match status" value="1"/>
</dbReference>
<protein>
    <submittedName>
        <fullName evidence="2">Esterase</fullName>
    </submittedName>
</protein>
<proteinExistence type="predicted"/>
<dbReference type="AlphaFoldDB" id="A0A4R5DRE0"/>
<keyword evidence="3" id="KW-1185">Reference proteome</keyword>
<evidence type="ECO:0000313" key="2">
    <source>
        <dbReference type="EMBL" id="TDE13363.1"/>
    </source>
</evidence>
<sequence length="240" mass="26970">MQRRQFLQTTLATSSLALTADLSLSNPVDEKPFIINSGVGGENTVDLLKRIDKSCLAYKPDMTILMIGTNDMNSRKYIPFPEYEKNLRKIIETILGAKSQIMLMSILPVHEPYVYTRHPQTFYGTDGHRKRKDEVNAGIKKAAEDYRLHFLDMHRVFDKVGNVGEESSSLIQNALNSEKTDGVHPTPDGYRVMAVAIYEALIRTNASYKRLVCFGDSITNGGGGLEGKSYPAFLKRLLEY</sequence>
<gene>
    <name evidence="2" type="ORF">E0F88_20200</name>
</gene>
<feature type="domain" description="SGNH hydrolase-type esterase" evidence="1">
    <location>
        <begin position="32"/>
        <end position="192"/>
    </location>
</feature>
<dbReference type="GO" id="GO:0004622">
    <property type="term" value="F:phosphatidylcholine lysophospholipase activity"/>
    <property type="evidence" value="ECO:0007669"/>
    <property type="project" value="TreeGrafter"/>
</dbReference>
<evidence type="ECO:0000259" key="1">
    <source>
        <dbReference type="Pfam" id="PF13472"/>
    </source>
</evidence>
<dbReference type="SUPFAM" id="SSF52266">
    <property type="entry name" value="SGNH hydrolase"/>
    <property type="match status" value="1"/>
</dbReference>
<dbReference type="InterPro" id="IPR013830">
    <property type="entry name" value="SGNH_hydro"/>
</dbReference>
<dbReference type="InterPro" id="IPR051532">
    <property type="entry name" value="Ester_Hydrolysis_Enzymes"/>
</dbReference>
<dbReference type="InterPro" id="IPR036514">
    <property type="entry name" value="SGNH_hydro_sf"/>
</dbReference>
<dbReference type="PANTHER" id="PTHR30383">
    <property type="entry name" value="THIOESTERASE 1/PROTEASE 1/LYSOPHOSPHOLIPASE L1"/>
    <property type="match status" value="1"/>
</dbReference>
<name>A0A4R5DRE0_9BACT</name>
<dbReference type="OrthoDB" id="9794725at2"/>
<organism evidence="2 3">
    <name type="scientific">Dyadobacter psychrotolerans</name>
    <dbReference type="NCBI Taxonomy" id="2541721"/>
    <lineage>
        <taxon>Bacteria</taxon>
        <taxon>Pseudomonadati</taxon>
        <taxon>Bacteroidota</taxon>
        <taxon>Cytophagia</taxon>
        <taxon>Cytophagales</taxon>
        <taxon>Spirosomataceae</taxon>
        <taxon>Dyadobacter</taxon>
    </lineage>
</organism>
<reference evidence="2 3" key="1">
    <citation type="submission" date="2019-03" db="EMBL/GenBank/DDBJ databases">
        <title>Dyadobacter AR-3-6 sp. nov., isolated from arctic soil.</title>
        <authorList>
            <person name="Chaudhary D.K."/>
        </authorList>
    </citation>
    <scope>NUCLEOTIDE SEQUENCE [LARGE SCALE GENOMIC DNA]</scope>
    <source>
        <strain evidence="2 3">AR-3-6</strain>
    </source>
</reference>
<dbReference type="Proteomes" id="UP000294850">
    <property type="component" value="Unassembled WGS sequence"/>
</dbReference>
<dbReference type="RefSeq" id="WP_131960084.1">
    <property type="nucleotide sequence ID" value="NZ_SMFL01000007.1"/>
</dbReference>
<comment type="caution">
    <text evidence="2">The sequence shown here is derived from an EMBL/GenBank/DDBJ whole genome shotgun (WGS) entry which is preliminary data.</text>
</comment>